<evidence type="ECO:0000259" key="11">
    <source>
        <dbReference type="Pfam" id="PF00155"/>
    </source>
</evidence>
<dbReference type="Gene3D" id="3.90.1150.10">
    <property type="entry name" value="Aspartate Aminotransferase, domain 1"/>
    <property type="match status" value="1"/>
</dbReference>
<comment type="cofactor">
    <cofactor evidence="1 9 10">
        <name>pyridoxal 5'-phosphate</name>
        <dbReference type="ChEBI" id="CHEBI:597326"/>
    </cofactor>
</comment>
<feature type="binding site" evidence="9">
    <location>
        <position position="138"/>
    </location>
    <ligand>
        <name>substrate</name>
    </ligand>
</feature>
<evidence type="ECO:0000256" key="6">
    <source>
        <dbReference type="ARBA" id="ARBA00022756"/>
    </source>
</evidence>
<keyword evidence="7 9" id="KW-0663">Pyridoxal phosphate</keyword>
<dbReference type="PANTHER" id="PTHR13693:SF100">
    <property type="entry name" value="8-AMINO-7-OXONONANOATE SYNTHASE"/>
    <property type="match status" value="1"/>
</dbReference>
<comment type="catalytic activity">
    <reaction evidence="8 9">
        <text>6-carboxyhexanoyl-[ACP] + L-alanine + H(+) = (8S)-8-amino-7-oxononanoate + holo-[ACP] + CO2</text>
        <dbReference type="Rhea" id="RHEA:42288"/>
        <dbReference type="Rhea" id="RHEA-COMP:9685"/>
        <dbReference type="Rhea" id="RHEA-COMP:9955"/>
        <dbReference type="ChEBI" id="CHEBI:15378"/>
        <dbReference type="ChEBI" id="CHEBI:16526"/>
        <dbReference type="ChEBI" id="CHEBI:57972"/>
        <dbReference type="ChEBI" id="CHEBI:64479"/>
        <dbReference type="ChEBI" id="CHEBI:78846"/>
        <dbReference type="ChEBI" id="CHEBI:149468"/>
        <dbReference type="EC" id="2.3.1.47"/>
    </reaction>
</comment>
<dbReference type="PROSITE" id="PS00599">
    <property type="entry name" value="AA_TRANSFER_CLASS_2"/>
    <property type="match status" value="1"/>
</dbReference>
<dbReference type="SUPFAM" id="SSF53383">
    <property type="entry name" value="PLP-dependent transferases"/>
    <property type="match status" value="1"/>
</dbReference>
<accession>A0A3L0W6Z1</accession>
<evidence type="ECO:0000313" key="12">
    <source>
        <dbReference type="EMBL" id="MHO04745.1"/>
    </source>
</evidence>
<dbReference type="HAMAP" id="MF_01693">
    <property type="entry name" value="BioF_aminotrans_2"/>
    <property type="match status" value="1"/>
</dbReference>
<keyword evidence="6 9" id="KW-0093">Biotin biosynthesis</keyword>
<dbReference type="EMBL" id="RNRV01000014">
    <property type="protein sequence ID" value="MHO04745.1"/>
    <property type="molecule type" value="Genomic_DNA"/>
</dbReference>
<dbReference type="Gene3D" id="3.40.640.10">
    <property type="entry name" value="Type I PLP-dependent aspartate aminotransferase-like (Major domain)"/>
    <property type="match status" value="1"/>
</dbReference>
<evidence type="ECO:0000256" key="1">
    <source>
        <dbReference type="ARBA" id="ARBA00001933"/>
    </source>
</evidence>
<feature type="binding site" evidence="9">
    <location>
        <begin position="113"/>
        <end position="114"/>
    </location>
    <ligand>
        <name>pyridoxal 5'-phosphate</name>
        <dbReference type="ChEBI" id="CHEBI:597326"/>
    </ligand>
</feature>
<comment type="function">
    <text evidence="9">Catalyzes the decarboxylative condensation of pimeloyl-[acyl-carrier protein] and L-alanine to produce 8-amino-7-oxononanoate (AON), [acyl-carrier protein], and carbon dioxide.</text>
</comment>
<dbReference type="EC" id="2.3.1.47" evidence="9"/>
<dbReference type="CDD" id="cd06454">
    <property type="entry name" value="KBL_like"/>
    <property type="match status" value="1"/>
</dbReference>
<dbReference type="InterPro" id="IPR004723">
    <property type="entry name" value="AONS_Archaea/Proteobacteria"/>
</dbReference>
<dbReference type="AlphaFoldDB" id="A0A3L0W6Z1"/>
<feature type="binding site" evidence="9">
    <location>
        <position position="238"/>
    </location>
    <ligand>
        <name>pyridoxal 5'-phosphate</name>
        <dbReference type="ChEBI" id="CHEBI:597326"/>
    </ligand>
</feature>
<dbReference type="InterPro" id="IPR015424">
    <property type="entry name" value="PyrdxlP-dep_Trfase"/>
</dbReference>
<dbReference type="NCBIfam" id="TIGR00858">
    <property type="entry name" value="bioF"/>
    <property type="match status" value="1"/>
</dbReference>
<dbReference type="InterPro" id="IPR015421">
    <property type="entry name" value="PyrdxlP-dep_Trfase_major"/>
</dbReference>
<dbReference type="InterPro" id="IPR015422">
    <property type="entry name" value="PyrdxlP-dep_Trfase_small"/>
</dbReference>
<evidence type="ECO:0000256" key="7">
    <source>
        <dbReference type="ARBA" id="ARBA00022898"/>
    </source>
</evidence>
<feature type="binding site" evidence="9">
    <location>
        <position position="209"/>
    </location>
    <ligand>
        <name>pyridoxal 5'-phosphate</name>
        <dbReference type="ChEBI" id="CHEBI:597326"/>
    </ligand>
</feature>
<evidence type="ECO:0000256" key="2">
    <source>
        <dbReference type="ARBA" id="ARBA00004746"/>
    </source>
</evidence>
<dbReference type="InterPro" id="IPR001917">
    <property type="entry name" value="Aminotrans_II_pyridoxalP_BS"/>
</dbReference>
<dbReference type="InterPro" id="IPR022834">
    <property type="entry name" value="AONS_Proteobacteria"/>
</dbReference>
<dbReference type="Pfam" id="PF00155">
    <property type="entry name" value="Aminotran_1_2"/>
    <property type="match status" value="1"/>
</dbReference>
<dbReference type="InterPro" id="IPR004839">
    <property type="entry name" value="Aminotransferase_I/II_large"/>
</dbReference>
<feature type="domain" description="Aminotransferase class I/classII large" evidence="11">
    <location>
        <begin position="45"/>
        <end position="383"/>
    </location>
</feature>
<dbReference type="GO" id="GO:0009102">
    <property type="term" value="P:biotin biosynthetic process"/>
    <property type="evidence" value="ECO:0007669"/>
    <property type="project" value="UniProtKB-UniRule"/>
</dbReference>
<comment type="similarity">
    <text evidence="3 9">Belongs to the class-II pyridoxal-phosphate-dependent aminotransferase family. BioF subfamily.</text>
</comment>
<keyword evidence="12" id="KW-0012">Acyltransferase</keyword>
<name>A0A3L0W6Z1_ECOLX</name>
<proteinExistence type="inferred from homology"/>
<evidence type="ECO:0000256" key="4">
    <source>
        <dbReference type="ARBA" id="ARBA00011738"/>
    </source>
</evidence>
<evidence type="ECO:0000256" key="3">
    <source>
        <dbReference type="ARBA" id="ARBA00010008"/>
    </source>
</evidence>
<comment type="pathway">
    <text evidence="2 9">Cofactor biosynthesis; biotin biosynthesis.</text>
</comment>
<protein>
    <recommendedName>
        <fullName evidence="9">8-amino-7-oxononanoate synthase</fullName>
        <shortName evidence="9">AONS</shortName>
        <ecNumber evidence="9">2.3.1.47</ecNumber>
    </recommendedName>
    <alternativeName>
        <fullName evidence="9">7-keto-8-amino-pelargonic acid synthase</fullName>
        <shortName evidence="9">7-KAP synthase</shortName>
        <shortName evidence="9">KAPA synthase</shortName>
    </alternativeName>
    <alternativeName>
        <fullName evidence="9">8-amino-7-ketopelargonate synthase</fullName>
    </alternativeName>
</protein>
<comment type="subunit">
    <text evidence="4 9">Homodimer.</text>
</comment>
<dbReference type="InterPro" id="IPR050087">
    <property type="entry name" value="AON_synthase_class-II"/>
</dbReference>
<sequence>MNGLAVKGPFALGAALAERELAALLRRRTATDGSVGGRLQVAGRDYLNFSANDYLGLADHPAIKAAFKEGIDCYGTGSGASPLVTGYSRAHQQLEETLADWLGVEAVLLFNCGFSANQAVLKALLGKEHLLWQDRLNHASLQEMGSQLPCKMKRFGHNDMTALECQLEPNRGLIVSEGVFSMDGDQGPWPELARLAAQSGNWLMIDDAHGLGVLGPEGRGTLAAQGVAPASVHIQMGTFGKALGVAGAFVGGSRELVDYLVNFARHYVYSTHMPAAQACAVSKSIALVRAADESRAHLARLITRFRQGTAALGWQLGASDTPIQPLLVGESSAALQLAARLRDRGVWVSAIRPPTVPAGTARLRITLSAAHSEQDVDRLLEALGPCTLTASRRESAAEQRGARHA</sequence>
<organism evidence="12">
    <name type="scientific">Escherichia coli</name>
    <dbReference type="NCBI Taxonomy" id="562"/>
    <lineage>
        <taxon>Bacteria</taxon>
        <taxon>Pseudomonadati</taxon>
        <taxon>Pseudomonadota</taxon>
        <taxon>Gammaproteobacteria</taxon>
        <taxon>Enterobacterales</taxon>
        <taxon>Enterobacteriaceae</taxon>
        <taxon>Escherichia</taxon>
    </lineage>
</organism>
<dbReference type="PANTHER" id="PTHR13693">
    <property type="entry name" value="CLASS II AMINOTRANSFERASE/8-AMINO-7-OXONONANOATE SYNTHASE"/>
    <property type="match status" value="1"/>
</dbReference>
<evidence type="ECO:0000256" key="8">
    <source>
        <dbReference type="ARBA" id="ARBA00047715"/>
    </source>
</evidence>
<dbReference type="GO" id="GO:0030170">
    <property type="term" value="F:pyridoxal phosphate binding"/>
    <property type="evidence" value="ECO:0007669"/>
    <property type="project" value="UniProtKB-UniRule"/>
</dbReference>
<reference evidence="12" key="1">
    <citation type="submission" date="2018-10" db="EMBL/GenBank/DDBJ databases">
        <authorList>
            <consortium name="NARMS: The National Antimicrobial Resistance Monitoring System"/>
        </authorList>
    </citation>
    <scope>NUCLEOTIDE SEQUENCE [LARGE SCALE GENOMIC DNA]</scope>
    <source>
        <strain evidence="12">CVM N17EC0388</strain>
    </source>
</reference>
<feature type="binding site" evidence="9">
    <location>
        <position position="355"/>
    </location>
    <ligand>
        <name>substrate</name>
    </ligand>
</feature>
<comment type="caution">
    <text evidence="12">The sequence shown here is derived from an EMBL/GenBank/DDBJ whole genome shotgun (WGS) entry which is preliminary data.</text>
</comment>
<evidence type="ECO:0000256" key="10">
    <source>
        <dbReference type="PIRSR" id="PIRSR604723-51"/>
    </source>
</evidence>
<feature type="modified residue" description="N6-(pyridoxal phosphate)lysine" evidence="9 10">
    <location>
        <position position="241"/>
    </location>
</feature>
<evidence type="ECO:0000256" key="9">
    <source>
        <dbReference type="HAMAP-Rule" id="MF_01693"/>
    </source>
</evidence>
<evidence type="ECO:0000256" key="5">
    <source>
        <dbReference type="ARBA" id="ARBA00022679"/>
    </source>
</evidence>
<keyword evidence="5 9" id="KW-0808">Transferase</keyword>
<dbReference type="UniPathway" id="UPA00078"/>
<gene>
    <name evidence="9 12" type="primary">bioF</name>
    <name evidence="12" type="ORF">D9F05_10200</name>
</gene>
<feature type="binding site" evidence="9">
    <location>
        <position position="181"/>
    </location>
    <ligand>
        <name>pyridoxal 5'-phosphate</name>
        <dbReference type="ChEBI" id="CHEBI:597326"/>
    </ligand>
</feature>
<feature type="binding site" evidence="9">
    <location>
        <position position="26"/>
    </location>
    <ligand>
        <name>substrate</name>
    </ligand>
</feature>
<dbReference type="GO" id="GO:0008710">
    <property type="term" value="F:8-amino-7-oxononanoate synthase activity"/>
    <property type="evidence" value="ECO:0007669"/>
    <property type="project" value="UniProtKB-UniRule"/>
</dbReference>